<dbReference type="GeneID" id="20083707"/>
<evidence type="ECO:0000313" key="1">
    <source>
        <dbReference type="EMBL" id="ETW01023.1"/>
    </source>
</evidence>
<proteinExistence type="predicted"/>
<accession>A0A024U5Z6</accession>
<name>A0A024U5Z6_9STRA</name>
<dbReference type="VEuPathDB" id="FungiDB:H310_06657"/>
<dbReference type="EMBL" id="KI913963">
    <property type="protein sequence ID" value="ETW01023.1"/>
    <property type="molecule type" value="Genomic_DNA"/>
</dbReference>
<sequence length="125" mass="13874">MRMMPRCHGIRRRRCADVADASEKPQGVPNELAMSGRCNQAVDATIRRPDVTAVDESIRSNSNVDTNARATSEFLHVGGVPTIPARTFQSRSSRTVRMCGDRRYVEMAGCAMQPRNFVCFGHSET</sequence>
<dbReference type="AlphaFoldDB" id="A0A024U5Z6"/>
<reference evidence="1" key="1">
    <citation type="submission" date="2013-12" db="EMBL/GenBank/DDBJ databases">
        <title>The Genome Sequence of Aphanomyces invadans NJM9701.</title>
        <authorList>
            <consortium name="The Broad Institute Genomics Platform"/>
            <person name="Russ C."/>
            <person name="Tyler B."/>
            <person name="van West P."/>
            <person name="Dieguez-Uribeondo J."/>
            <person name="Young S.K."/>
            <person name="Zeng Q."/>
            <person name="Gargeya S."/>
            <person name="Fitzgerald M."/>
            <person name="Abouelleil A."/>
            <person name="Alvarado L."/>
            <person name="Chapman S.B."/>
            <person name="Gainer-Dewar J."/>
            <person name="Goldberg J."/>
            <person name="Griggs A."/>
            <person name="Gujja S."/>
            <person name="Hansen M."/>
            <person name="Howarth C."/>
            <person name="Imamovic A."/>
            <person name="Ireland A."/>
            <person name="Larimer J."/>
            <person name="McCowan C."/>
            <person name="Murphy C."/>
            <person name="Pearson M."/>
            <person name="Poon T.W."/>
            <person name="Priest M."/>
            <person name="Roberts A."/>
            <person name="Saif S."/>
            <person name="Shea T."/>
            <person name="Sykes S."/>
            <person name="Wortman J."/>
            <person name="Nusbaum C."/>
            <person name="Birren B."/>
        </authorList>
    </citation>
    <scope>NUCLEOTIDE SEQUENCE [LARGE SCALE GENOMIC DNA]</scope>
    <source>
        <strain evidence="1">NJM9701</strain>
    </source>
</reference>
<protein>
    <submittedName>
        <fullName evidence="1">Uncharacterized protein</fullName>
    </submittedName>
</protein>
<organism evidence="1">
    <name type="scientific">Aphanomyces invadans</name>
    <dbReference type="NCBI Taxonomy" id="157072"/>
    <lineage>
        <taxon>Eukaryota</taxon>
        <taxon>Sar</taxon>
        <taxon>Stramenopiles</taxon>
        <taxon>Oomycota</taxon>
        <taxon>Saprolegniomycetes</taxon>
        <taxon>Saprolegniales</taxon>
        <taxon>Verrucalvaceae</taxon>
        <taxon>Aphanomyces</taxon>
    </lineage>
</organism>
<gene>
    <name evidence="1" type="ORF">H310_06657</name>
</gene>
<dbReference type="RefSeq" id="XP_008870021.1">
    <property type="nucleotide sequence ID" value="XM_008871799.1"/>
</dbReference>